<proteinExistence type="predicted"/>
<dbReference type="AlphaFoldDB" id="A0A977L0X2"/>
<accession>A0A977L0X2</accession>
<dbReference type="Proteomes" id="UP001065613">
    <property type="component" value="Chromosome"/>
</dbReference>
<name>A0A977L0X2_9CYAN</name>
<protein>
    <submittedName>
        <fullName evidence="1">Uncharacterized protein</fullName>
    </submittedName>
</protein>
<evidence type="ECO:0000313" key="1">
    <source>
        <dbReference type="EMBL" id="UXE63468.1"/>
    </source>
</evidence>
<reference evidence="1" key="1">
    <citation type="submission" date="2021-04" db="EMBL/GenBank/DDBJ databases">
        <title>Genome sequence of Woronichinia naegeliana from Washington state freshwater lake bloom.</title>
        <authorList>
            <person name="Dreher T.W."/>
        </authorList>
    </citation>
    <scope>NUCLEOTIDE SEQUENCE</scope>
    <source>
        <strain evidence="1">WA131</strain>
    </source>
</reference>
<dbReference type="KEGG" id="wna:KA717_13075"/>
<dbReference type="EMBL" id="CP073041">
    <property type="protein sequence ID" value="UXE63468.1"/>
    <property type="molecule type" value="Genomic_DNA"/>
</dbReference>
<gene>
    <name evidence="1" type="ORF">KA717_13075</name>
</gene>
<sequence>MSYEPSLNELLAQTANAYGLRDVLTGHGIPKDEPVICNIKNSDGEVVASYQIPPCTNEVSLTQTDLREDMLKILNQGEDGFGLVSAFPNTETSLFELSLDIDTAQISERAVDLSSMKFSMKQCVPCSVCIPGDRRSSCFVSV</sequence>
<organism evidence="1">
    <name type="scientific">Woronichinia naegeliana WA131</name>
    <dbReference type="NCBI Taxonomy" id="2824559"/>
    <lineage>
        <taxon>Bacteria</taxon>
        <taxon>Bacillati</taxon>
        <taxon>Cyanobacteriota</taxon>
        <taxon>Cyanophyceae</taxon>
        <taxon>Synechococcales</taxon>
        <taxon>Coelosphaeriaceae</taxon>
        <taxon>Woronichinia</taxon>
    </lineage>
</organism>